<dbReference type="Pfam" id="PF24758">
    <property type="entry name" value="LRR_At5g56370"/>
    <property type="match status" value="1"/>
</dbReference>
<dbReference type="EMBL" id="GBRH01163868">
    <property type="protein sequence ID" value="JAE34028.1"/>
    <property type="molecule type" value="Transcribed_RNA"/>
</dbReference>
<name>A0A0A9HMC0_ARUDO</name>
<sequence>MVMPICDLSSVPCALHAFHAGIKTSPSTMAPSVKILGLSVRFGVRCDAKMLPAFLGCFPNVETLHIVSEKTDEVAGKLNLKFWQEAGPIESIRSCMKAMTFREFRMDRSSEERSNCGV</sequence>
<dbReference type="AlphaFoldDB" id="A0A0A9HMC0"/>
<reference evidence="2" key="1">
    <citation type="submission" date="2014-09" db="EMBL/GenBank/DDBJ databases">
        <authorList>
            <person name="Magalhaes I.L.F."/>
            <person name="Oliveira U."/>
            <person name="Santos F.R."/>
            <person name="Vidigal T.H.D.A."/>
            <person name="Brescovit A.D."/>
            <person name="Santos A.J."/>
        </authorList>
    </citation>
    <scope>NUCLEOTIDE SEQUENCE</scope>
    <source>
        <tissue evidence="2">Shoot tissue taken approximately 20 cm above the soil surface</tissue>
    </source>
</reference>
<evidence type="ECO:0000313" key="2">
    <source>
        <dbReference type="EMBL" id="JAE34028.1"/>
    </source>
</evidence>
<accession>A0A0A9HMC0</accession>
<reference evidence="2" key="2">
    <citation type="journal article" date="2015" name="Data Brief">
        <title>Shoot transcriptome of the giant reed, Arundo donax.</title>
        <authorList>
            <person name="Barrero R.A."/>
            <person name="Guerrero F.D."/>
            <person name="Moolhuijzen P."/>
            <person name="Goolsby J.A."/>
            <person name="Tidwell J."/>
            <person name="Bellgard S.E."/>
            <person name="Bellgard M.I."/>
        </authorList>
    </citation>
    <scope>NUCLEOTIDE SEQUENCE</scope>
    <source>
        <tissue evidence="2">Shoot tissue taken approximately 20 cm above the soil surface</tissue>
    </source>
</reference>
<organism evidence="2">
    <name type="scientific">Arundo donax</name>
    <name type="common">Giant reed</name>
    <name type="synonym">Donax arundinaceus</name>
    <dbReference type="NCBI Taxonomy" id="35708"/>
    <lineage>
        <taxon>Eukaryota</taxon>
        <taxon>Viridiplantae</taxon>
        <taxon>Streptophyta</taxon>
        <taxon>Embryophyta</taxon>
        <taxon>Tracheophyta</taxon>
        <taxon>Spermatophyta</taxon>
        <taxon>Magnoliopsida</taxon>
        <taxon>Liliopsida</taxon>
        <taxon>Poales</taxon>
        <taxon>Poaceae</taxon>
        <taxon>PACMAD clade</taxon>
        <taxon>Arundinoideae</taxon>
        <taxon>Arundineae</taxon>
        <taxon>Arundo</taxon>
    </lineage>
</organism>
<protein>
    <recommendedName>
        <fullName evidence="1">F-box/LRR-repeat protein 15/At3g58940/PEG3-like LRR domain-containing protein</fullName>
    </recommendedName>
</protein>
<feature type="domain" description="F-box/LRR-repeat protein 15/At3g58940/PEG3-like LRR" evidence="1">
    <location>
        <begin position="17"/>
        <end position="66"/>
    </location>
</feature>
<evidence type="ECO:0000259" key="1">
    <source>
        <dbReference type="Pfam" id="PF24758"/>
    </source>
</evidence>
<dbReference type="InterPro" id="IPR055411">
    <property type="entry name" value="LRR_FXL15/At3g58940/PEG3-like"/>
</dbReference>
<proteinExistence type="predicted"/>